<gene>
    <name evidence="2" type="ORF">NTEN_LOCUS22446</name>
</gene>
<protein>
    <recommendedName>
        <fullName evidence="1">Reverse transcriptase domain-containing protein</fullName>
    </recommendedName>
</protein>
<dbReference type="CDD" id="cd01650">
    <property type="entry name" value="RT_nLTR_like"/>
    <property type="match status" value="1"/>
</dbReference>
<dbReference type="SUPFAM" id="SSF56672">
    <property type="entry name" value="DNA/RNA polymerases"/>
    <property type="match status" value="1"/>
</dbReference>
<dbReference type="GO" id="GO:0003824">
    <property type="term" value="F:catalytic activity"/>
    <property type="evidence" value="ECO:0007669"/>
    <property type="project" value="InterPro"/>
</dbReference>
<dbReference type="InterPro" id="IPR000477">
    <property type="entry name" value="RT_dom"/>
</dbReference>
<feature type="domain" description="Reverse transcriptase" evidence="1">
    <location>
        <begin position="947"/>
        <end position="1224"/>
    </location>
</feature>
<dbReference type="PANTHER" id="PTHR47027:SF20">
    <property type="entry name" value="REVERSE TRANSCRIPTASE-LIKE PROTEIN WITH RNA-DIRECTED DNA POLYMERASE DOMAIN"/>
    <property type="match status" value="1"/>
</dbReference>
<dbReference type="Pfam" id="PF00078">
    <property type="entry name" value="RVT_1"/>
    <property type="match status" value="1"/>
</dbReference>
<keyword evidence="3" id="KW-1185">Reference proteome</keyword>
<evidence type="ECO:0000313" key="2">
    <source>
        <dbReference type="EMBL" id="CAB0018639.1"/>
    </source>
</evidence>
<dbReference type="SUPFAM" id="SSF56219">
    <property type="entry name" value="DNase I-like"/>
    <property type="match status" value="2"/>
</dbReference>
<dbReference type="InterPro" id="IPR043502">
    <property type="entry name" value="DNA/RNA_pol_sf"/>
</dbReference>
<proteinExistence type="predicted"/>
<dbReference type="PROSITE" id="PS50878">
    <property type="entry name" value="RT_POL"/>
    <property type="match status" value="1"/>
</dbReference>
<organism evidence="2 3">
    <name type="scientific">Nesidiocoris tenuis</name>
    <dbReference type="NCBI Taxonomy" id="355587"/>
    <lineage>
        <taxon>Eukaryota</taxon>
        <taxon>Metazoa</taxon>
        <taxon>Ecdysozoa</taxon>
        <taxon>Arthropoda</taxon>
        <taxon>Hexapoda</taxon>
        <taxon>Insecta</taxon>
        <taxon>Pterygota</taxon>
        <taxon>Neoptera</taxon>
        <taxon>Paraneoptera</taxon>
        <taxon>Hemiptera</taxon>
        <taxon>Heteroptera</taxon>
        <taxon>Panheteroptera</taxon>
        <taxon>Cimicomorpha</taxon>
        <taxon>Miridae</taxon>
        <taxon>Dicyphina</taxon>
        <taxon>Nesidiocoris</taxon>
    </lineage>
</organism>
<dbReference type="InterPro" id="IPR005135">
    <property type="entry name" value="Endo/exonuclease/phosphatase"/>
</dbReference>
<dbReference type="GO" id="GO:0071897">
    <property type="term" value="P:DNA biosynthetic process"/>
    <property type="evidence" value="ECO:0007669"/>
    <property type="project" value="UniProtKB-ARBA"/>
</dbReference>
<evidence type="ECO:0000313" key="3">
    <source>
        <dbReference type="Proteomes" id="UP000479000"/>
    </source>
</evidence>
<dbReference type="OrthoDB" id="6629108at2759"/>
<reference evidence="2 3" key="1">
    <citation type="submission" date="2020-02" db="EMBL/GenBank/DDBJ databases">
        <authorList>
            <person name="Ferguson B K."/>
        </authorList>
    </citation>
    <scope>NUCLEOTIDE SEQUENCE [LARGE SCALE GENOMIC DNA]</scope>
</reference>
<dbReference type="Gene3D" id="3.60.10.10">
    <property type="entry name" value="Endonuclease/exonuclease/phosphatase"/>
    <property type="match status" value="2"/>
</dbReference>
<dbReference type="Proteomes" id="UP000479000">
    <property type="component" value="Unassembled WGS sequence"/>
</dbReference>
<dbReference type="EMBL" id="CADCXU010033066">
    <property type="protein sequence ID" value="CAB0018639.1"/>
    <property type="molecule type" value="Genomic_DNA"/>
</dbReference>
<dbReference type="InterPro" id="IPR036691">
    <property type="entry name" value="Endo/exonu/phosph_ase_sf"/>
</dbReference>
<dbReference type="Pfam" id="PF14529">
    <property type="entry name" value="Exo_endo_phos_2"/>
    <property type="match status" value="1"/>
</dbReference>
<accession>A0A6H5HU89</accession>
<sequence length="1550" mass="176729">MSCVAAQGASAVLDPKKQELSDAEQQKLMSSKNALMEVLLDPNNKLNSTARQRLLVLVEAIVSQAYVAIGRARAAEALVPEVVDEACKRWKAETMEERAATQVVSTASLPADNKKPRDARPRKLKIIQVNLGRSAIETAALRTRMGKEGVGVALIQEPYLYGGRIRGFGAAAKVVTKEQNPWAAVVINDEKLRYVAMQQFLTGTTAAIRVNIRQDEVLLASQYCKIHEDIELDVERLRKIFEEGGKVLVGVDTNAHSAWWHSADTNDRGISVERFLMAGNVDIANRQMPYTTFSAHAGGETNIEVTFVTPALTRHITWDLEEDPMGDHRPILVACDFDRHEREASSKIFCYKTANWKRYNERLGLRLADMGSLESAAAINRAVKKWNKAIKETNKEILTQIPVKKGMTPCPWWDGDVEKLRLEYHKRRHEHQRLDAGKENAKRIMVQTRRKYKKICKAKKRTSWKAFINSEVARDPWGFLYKQAAGKLKAKSGLSTVLTESQEYTTRWWDTAGEYLRVLLMQDDPARDDVEQRARPSFLVKILFVSVVSGGRPISAICEHTHRRYHQFDGCNFATTLNSDHQSPRCTIGSLGSVDNEMLDGSNLVATRESLDEKVNHRGLLLEEVLQEFGLIICNGRAKSDCPAAFTFTSSRGKSVIDLAAVNLVGAELFEDLYIKDDVHISDHYPAVVSLKLWAQHEPNNPGNSISSQKVAQKRYFCSDEGKMASFQAEAAKRMISFKENRGSANDGFIKFVAEIESVGRGAGLVGDNFSLRRLERHHKPWFNGRCRSLRYQVRNLYRKLRRKGYPKGLFQDYSELKSEYVRVLRQAKREFFDRHQCAINDCKNAREFWKIVKTTKKKPYCENPVPLREWEAFYKGIYKPKPPGSVWPTTLQLVTGLDEVITLQELEKVLCRIKNGKAPGEDAIPNDVLKILPKNWKQYLVDLFNHILAAGEVPVGWGRVKLYLLHKKGDQTDPSNYRGIALMSTIVKVFTTILADRLTSWANVRGVLPEEQAGFRAKRSCTDHIFTLHAAACLCLMKKRQPLVTVMVDLKRAFDSVCHDKLWSKLEKIGVSGRIIRVLVSLYSSACFLIQPDPQGERFEQDITEGVLQGDCLSPLLFILFLSDLGPFMDERGCHGLRIGGKELSQLIFADDLVVLADSVPDAQRKVNILQEYCRENSLSINVEKSKVLIFRGGGRAKKMKSIYCENVALEVVPSFQYLGVLFSRTGKFKQNKDLYISKARRALGCTKELFYKGKITSWESRSRLFQSMVESVLLYASEVWGIWYMDDLEIVRSTFIKSTLCLPRSTPGHFLRVETGSLPVKAKIFRRTVHYWQKILNMERDRWPRLCYEELLKAVDDSSTYSSLNWVRRLRDSLLPIGMGWLLNDPERVQTKDLIKAYENHCTSSDIARVCESGYGFYFRNLVDFTERQWYLGSKKNLQIERIIAQMRTTSKNEIRFYAKGSAHKISCETVCNVCNTSEVEDHFHFMLRCPLYNYYRNFYLSRYINVGEAPEISYCSLLDIGRDSDKLMAVYHYISQALRLRAFSLEE</sequence>
<name>A0A6H5HU89_9HEMI</name>
<dbReference type="PANTHER" id="PTHR47027">
    <property type="entry name" value="REVERSE TRANSCRIPTASE DOMAIN-CONTAINING PROTEIN"/>
    <property type="match status" value="1"/>
</dbReference>
<evidence type="ECO:0000259" key="1">
    <source>
        <dbReference type="PROSITE" id="PS50878"/>
    </source>
</evidence>